<feature type="compositionally biased region" description="Low complexity" evidence="1">
    <location>
        <begin position="84"/>
        <end position="95"/>
    </location>
</feature>
<evidence type="ECO:0000313" key="2">
    <source>
        <dbReference type="EMBL" id="GAA4233313.1"/>
    </source>
</evidence>
<sequence length="95" mass="10873">MTRWAHDHWADEDLWFYFEIDDESFVQRQVTLEGPGRLANVACSLQEWEDAFRSGTTEEYYETYGAPDEWSVLPPRGGVGARGGQRSQRSGPKTS</sequence>
<gene>
    <name evidence="2" type="ORF">GCM10022254_35500</name>
</gene>
<keyword evidence="3" id="KW-1185">Reference proteome</keyword>
<proteinExistence type="predicted"/>
<protein>
    <submittedName>
        <fullName evidence="2">Uncharacterized protein</fullName>
    </submittedName>
</protein>
<dbReference type="Proteomes" id="UP001501710">
    <property type="component" value="Unassembled WGS sequence"/>
</dbReference>
<name>A0ABP8C406_9ACTN</name>
<accession>A0ABP8C406</accession>
<evidence type="ECO:0000256" key="1">
    <source>
        <dbReference type="SAM" id="MobiDB-lite"/>
    </source>
</evidence>
<organism evidence="2 3">
    <name type="scientific">Actinomadura meridiana</name>
    <dbReference type="NCBI Taxonomy" id="559626"/>
    <lineage>
        <taxon>Bacteria</taxon>
        <taxon>Bacillati</taxon>
        <taxon>Actinomycetota</taxon>
        <taxon>Actinomycetes</taxon>
        <taxon>Streptosporangiales</taxon>
        <taxon>Thermomonosporaceae</taxon>
        <taxon>Actinomadura</taxon>
    </lineage>
</organism>
<comment type="caution">
    <text evidence="2">The sequence shown here is derived from an EMBL/GenBank/DDBJ whole genome shotgun (WGS) entry which is preliminary data.</text>
</comment>
<feature type="region of interest" description="Disordered" evidence="1">
    <location>
        <begin position="71"/>
        <end position="95"/>
    </location>
</feature>
<dbReference type="EMBL" id="BAABAS010000006">
    <property type="protein sequence ID" value="GAA4233313.1"/>
    <property type="molecule type" value="Genomic_DNA"/>
</dbReference>
<evidence type="ECO:0000313" key="3">
    <source>
        <dbReference type="Proteomes" id="UP001501710"/>
    </source>
</evidence>
<reference evidence="3" key="1">
    <citation type="journal article" date="2019" name="Int. J. Syst. Evol. Microbiol.">
        <title>The Global Catalogue of Microorganisms (GCM) 10K type strain sequencing project: providing services to taxonomists for standard genome sequencing and annotation.</title>
        <authorList>
            <consortium name="The Broad Institute Genomics Platform"/>
            <consortium name="The Broad Institute Genome Sequencing Center for Infectious Disease"/>
            <person name="Wu L."/>
            <person name="Ma J."/>
        </authorList>
    </citation>
    <scope>NUCLEOTIDE SEQUENCE [LARGE SCALE GENOMIC DNA]</scope>
    <source>
        <strain evidence="3">JCM 17440</strain>
    </source>
</reference>